<proteinExistence type="predicted"/>
<sequence>MKIDTGNPDRPNPNEQDPADRDPWLVAICSMPTYRNVNEIVLQAQQTVDADSNAYIAWDTWCDALAHFNELQILRIRNFVQFSDLANILYALSELHPGEDMRTEPPCILPRLRVLDLDKFDFFQARDRSCLLDCLKQRRDVFGAPVQELVLSRCEGISREFLVELMGCVDTILKTMSRHIVSNFFRTA</sequence>
<evidence type="ECO:0000256" key="1">
    <source>
        <dbReference type="SAM" id="MobiDB-lite"/>
    </source>
</evidence>
<reference evidence="2 3" key="1">
    <citation type="journal article" date="2016" name="Mol. Biol. Evol.">
        <title>Comparative Genomics of Early-Diverging Mushroom-Forming Fungi Provides Insights into the Origins of Lignocellulose Decay Capabilities.</title>
        <authorList>
            <person name="Nagy L.G."/>
            <person name="Riley R."/>
            <person name="Tritt A."/>
            <person name="Adam C."/>
            <person name="Daum C."/>
            <person name="Floudas D."/>
            <person name="Sun H."/>
            <person name="Yadav J.S."/>
            <person name="Pangilinan J."/>
            <person name="Larsson K.H."/>
            <person name="Matsuura K."/>
            <person name="Barry K."/>
            <person name="Labutti K."/>
            <person name="Kuo R."/>
            <person name="Ohm R.A."/>
            <person name="Bhattacharya S.S."/>
            <person name="Shirouzu T."/>
            <person name="Yoshinaga Y."/>
            <person name="Martin F.M."/>
            <person name="Grigoriev I.V."/>
            <person name="Hibbett D.S."/>
        </authorList>
    </citation>
    <scope>NUCLEOTIDE SEQUENCE [LARGE SCALE GENOMIC DNA]</scope>
    <source>
        <strain evidence="2 3">93-53</strain>
    </source>
</reference>
<organism evidence="2 3">
    <name type="scientific">Laetiporus sulphureus 93-53</name>
    <dbReference type="NCBI Taxonomy" id="1314785"/>
    <lineage>
        <taxon>Eukaryota</taxon>
        <taxon>Fungi</taxon>
        <taxon>Dikarya</taxon>
        <taxon>Basidiomycota</taxon>
        <taxon>Agaricomycotina</taxon>
        <taxon>Agaricomycetes</taxon>
        <taxon>Polyporales</taxon>
        <taxon>Laetiporus</taxon>
    </lineage>
</organism>
<protein>
    <submittedName>
        <fullName evidence="2">Uncharacterized protein</fullName>
    </submittedName>
</protein>
<dbReference type="GeneID" id="63827058"/>
<keyword evidence="3" id="KW-1185">Reference proteome</keyword>
<dbReference type="AlphaFoldDB" id="A0A165BND1"/>
<accession>A0A165BND1</accession>
<evidence type="ECO:0000313" key="3">
    <source>
        <dbReference type="Proteomes" id="UP000076871"/>
    </source>
</evidence>
<gene>
    <name evidence="2" type="ORF">LAESUDRAFT_731352</name>
</gene>
<name>A0A165BND1_9APHY</name>
<evidence type="ECO:0000313" key="2">
    <source>
        <dbReference type="EMBL" id="KZT01358.1"/>
    </source>
</evidence>
<dbReference type="Proteomes" id="UP000076871">
    <property type="component" value="Unassembled WGS sequence"/>
</dbReference>
<dbReference type="InParanoid" id="A0A165BND1"/>
<feature type="region of interest" description="Disordered" evidence="1">
    <location>
        <begin position="1"/>
        <end position="21"/>
    </location>
</feature>
<dbReference type="RefSeq" id="XP_040759098.1">
    <property type="nucleotide sequence ID" value="XM_040910029.1"/>
</dbReference>
<dbReference type="EMBL" id="KV427666">
    <property type="protein sequence ID" value="KZT01358.1"/>
    <property type="molecule type" value="Genomic_DNA"/>
</dbReference>